<dbReference type="EMBL" id="JAYMRU010000039">
    <property type="protein sequence ID" value="MEM5405298.1"/>
    <property type="molecule type" value="Genomic_DNA"/>
</dbReference>
<sequence length="198" mass="21690">MSIAERKGRQRAERESRIVAAARVIAEREGWDAVTVRRLAEEIEYSQPVLYSHFENRDAIVSAVALEGFQELTVALREAAHGAAGQENAVENVAVAYLGFAARCPALYEAMFTLPTNLRFADAETRPELRAGFEALASVVAPFCVDVENVTETFWAALHGLAELERAGRIRPGARFERIMLVVRAVIASGNSSLDRGS</sequence>
<evidence type="ECO:0000313" key="2">
    <source>
        <dbReference type="Proteomes" id="UP001392318"/>
    </source>
</evidence>
<name>A0ACC6RUU2_9BURK</name>
<evidence type="ECO:0000313" key="1">
    <source>
        <dbReference type="EMBL" id="MEM5405298.1"/>
    </source>
</evidence>
<comment type="caution">
    <text evidence="1">The sequence shown here is derived from an EMBL/GenBank/DDBJ whole genome shotgun (WGS) entry which is preliminary data.</text>
</comment>
<proteinExistence type="predicted"/>
<protein>
    <submittedName>
        <fullName evidence="1">TetR/AcrR family transcriptional regulator</fullName>
    </submittedName>
</protein>
<reference evidence="1" key="1">
    <citation type="submission" date="2024-01" db="EMBL/GenBank/DDBJ databases">
        <title>The diversity of rhizobia nodulating Mimosa spp. in eleven states of Brazil covering several biomes is determined by host plant, location, and edaphic factors.</title>
        <authorList>
            <person name="Rouws L."/>
            <person name="Barauna A."/>
            <person name="Beukes C."/>
            <person name="De Faria S.M."/>
            <person name="Gross E."/>
            <person name="Dos Reis Junior F.B."/>
            <person name="Simon M."/>
            <person name="Maluk M."/>
            <person name="Odee D.W."/>
            <person name="Kenicer G."/>
            <person name="Young J.P.W."/>
            <person name="Reis V.M."/>
            <person name="Zilli J."/>
            <person name="James E.K."/>
        </authorList>
    </citation>
    <scope>NUCLEOTIDE SEQUENCE</scope>
    <source>
        <strain evidence="1">JPY452</strain>
    </source>
</reference>
<keyword evidence="2" id="KW-1185">Reference proteome</keyword>
<dbReference type="Proteomes" id="UP001392318">
    <property type="component" value="Unassembled WGS sequence"/>
</dbReference>
<organism evidence="1 2">
    <name type="scientific">Paraburkholderia unamae</name>
    <dbReference type="NCBI Taxonomy" id="219649"/>
    <lineage>
        <taxon>Bacteria</taxon>
        <taxon>Pseudomonadati</taxon>
        <taxon>Pseudomonadota</taxon>
        <taxon>Betaproteobacteria</taxon>
        <taxon>Burkholderiales</taxon>
        <taxon>Burkholderiaceae</taxon>
        <taxon>Paraburkholderia</taxon>
    </lineage>
</organism>
<gene>
    <name evidence="1" type="ORF">VSR83_35725</name>
</gene>
<accession>A0ACC6RUU2</accession>